<feature type="signal peptide" evidence="11">
    <location>
        <begin position="1"/>
        <end position="20"/>
    </location>
</feature>
<evidence type="ECO:0000313" key="13">
    <source>
        <dbReference type="Proteomes" id="UP000186922"/>
    </source>
</evidence>
<dbReference type="UniPathway" id="UPA00378"/>
<sequence>MMTKLWMLLVLVLAVVSSHAQEFDTINNAVVNAEIDRTLDATSHLLKITELITLEVAGGAASSSFLYFIEPTLQANLAFIEARIAGKDKASSKLLDVRETKVKGHETVKVFRVTLPSSLSGTNADKFRIYTVYTHVQKPHPAEITQTEQQLVRIQTNIYPYSPYHTRKTSTKVTLASSKIESYSKEPKPVAENGKEIKYGPYDNLPPFTAAPLLLHFENNAPFLTVTDLLRWIEVSHWGNVAFEDTIDIAHTGAKLKGTFSRLDYQRGLTTKASIASFKTHLPVSAKDIYYRDEIGNISTSHVKKLRDGTEVDIRPRFPLFGGWKTHYVLGYNAPSSDFLLKSGGNFILQTRLVDLMYQNQAIDHAIVKIILPEGSSNIKIHAPFKLKRLPDEKHHTYLDFTGRPVVVLQLDNLVEEHSQPIQIEYAFDRLNFLFEPLLVISAFAILFTVVILYARFDFSISKNKVE</sequence>
<evidence type="ECO:0000313" key="12">
    <source>
        <dbReference type="EMBL" id="GAU93248.1"/>
    </source>
</evidence>
<accession>A0A1D1V443</accession>
<evidence type="ECO:0000256" key="5">
    <source>
        <dbReference type="ARBA" id="ARBA00017611"/>
    </source>
</evidence>
<dbReference type="EMBL" id="BDGG01000002">
    <property type="protein sequence ID" value="GAU93248.1"/>
    <property type="molecule type" value="Genomic_DNA"/>
</dbReference>
<comment type="pathway">
    <text evidence="3 11">Protein modification; protein glycosylation.</text>
</comment>
<comment type="function">
    <text evidence="1 11">Subunit of the oligosaccharyl transferase (OST) complex that catalyzes the initial transfer of a defined glycan (Glc(3)Man(9)GlcNAc(2) in eukaryotes) from the lipid carrier dolichol-pyrophosphate to an asparagine residue within an Asn-X-Ser/Thr consensus motif in nascent polypeptide chains, the first step in protein N-glycosylation. N-glycosylation occurs cotranslationally and the complex associates with the Sec61 complex at the channel-forming translocon complex that mediates protein translocation across the endoplasmic reticulum (ER). All subunits are required for a maximal enzyme activity.</text>
</comment>
<evidence type="ECO:0000256" key="11">
    <source>
        <dbReference type="RuleBase" id="RU361143"/>
    </source>
</evidence>
<dbReference type="OrthoDB" id="310030at2759"/>
<evidence type="ECO:0000256" key="3">
    <source>
        <dbReference type="ARBA" id="ARBA00004922"/>
    </source>
</evidence>
<comment type="similarity">
    <text evidence="4 11">Belongs to the OST1 family.</text>
</comment>
<dbReference type="AlphaFoldDB" id="A0A1D1V443"/>
<evidence type="ECO:0000256" key="6">
    <source>
        <dbReference type="ARBA" id="ARBA00022692"/>
    </source>
</evidence>
<dbReference type="STRING" id="947166.A0A1D1V443"/>
<keyword evidence="6 11" id="KW-0812">Transmembrane</keyword>
<organism evidence="12 13">
    <name type="scientific">Ramazzottius varieornatus</name>
    <name type="common">Water bear</name>
    <name type="synonym">Tardigrade</name>
    <dbReference type="NCBI Taxonomy" id="947166"/>
    <lineage>
        <taxon>Eukaryota</taxon>
        <taxon>Metazoa</taxon>
        <taxon>Ecdysozoa</taxon>
        <taxon>Tardigrada</taxon>
        <taxon>Eutardigrada</taxon>
        <taxon>Parachela</taxon>
        <taxon>Hypsibioidea</taxon>
        <taxon>Ramazzottiidae</taxon>
        <taxon>Ramazzottius</taxon>
    </lineage>
</organism>
<evidence type="ECO:0000256" key="1">
    <source>
        <dbReference type="ARBA" id="ARBA00002791"/>
    </source>
</evidence>
<evidence type="ECO:0000256" key="10">
    <source>
        <dbReference type="ARBA" id="ARBA00023136"/>
    </source>
</evidence>
<evidence type="ECO:0000256" key="9">
    <source>
        <dbReference type="ARBA" id="ARBA00022989"/>
    </source>
</evidence>
<dbReference type="GO" id="GO:0018279">
    <property type="term" value="P:protein N-linked glycosylation via asparagine"/>
    <property type="evidence" value="ECO:0007669"/>
    <property type="project" value="TreeGrafter"/>
</dbReference>
<keyword evidence="10 11" id="KW-0472">Membrane</keyword>
<dbReference type="PANTHER" id="PTHR21049">
    <property type="entry name" value="RIBOPHORIN I"/>
    <property type="match status" value="1"/>
</dbReference>
<comment type="caution">
    <text evidence="12">The sequence shown here is derived from an EMBL/GenBank/DDBJ whole genome shotgun (WGS) entry which is preliminary data.</text>
</comment>
<dbReference type="InterPro" id="IPR007676">
    <property type="entry name" value="Ribophorin_I"/>
</dbReference>
<dbReference type="Pfam" id="PF04597">
    <property type="entry name" value="Ribophorin_I"/>
    <property type="match status" value="1"/>
</dbReference>
<dbReference type="GO" id="GO:0008250">
    <property type="term" value="C:oligosaccharyltransferase complex"/>
    <property type="evidence" value="ECO:0007669"/>
    <property type="project" value="UniProtKB-UniRule"/>
</dbReference>
<comment type="subcellular location">
    <subcellularLocation>
        <location evidence="2 11">Endoplasmic reticulum membrane</location>
        <topology evidence="2 11">Single-pass type I membrane protein</topology>
    </subcellularLocation>
</comment>
<dbReference type="Proteomes" id="UP000186922">
    <property type="component" value="Unassembled WGS sequence"/>
</dbReference>
<keyword evidence="9 11" id="KW-1133">Transmembrane helix</keyword>
<name>A0A1D1V443_RAMVA</name>
<keyword evidence="13" id="KW-1185">Reference proteome</keyword>
<dbReference type="PANTHER" id="PTHR21049:SF0">
    <property type="entry name" value="DOLICHYL-DIPHOSPHOOLIGOSACCHARIDE--PROTEIN GLYCOSYLTRANSFERASE SUBUNIT 1"/>
    <property type="match status" value="1"/>
</dbReference>
<keyword evidence="8 11" id="KW-0256">Endoplasmic reticulum</keyword>
<proteinExistence type="inferred from homology"/>
<protein>
    <recommendedName>
        <fullName evidence="5 11">Dolichyl-diphosphooligosaccharide--protein glycosyltransferase subunit 1</fullName>
    </recommendedName>
</protein>
<feature type="transmembrane region" description="Helical" evidence="11">
    <location>
        <begin position="433"/>
        <end position="455"/>
    </location>
</feature>
<keyword evidence="7 11" id="KW-0732">Signal</keyword>
<evidence type="ECO:0000256" key="2">
    <source>
        <dbReference type="ARBA" id="ARBA00004115"/>
    </source>
</evidence>
<reference evidence="12 13" key="1">
    <citation type="journal article" date="2016" name="Nat. Commun.">
        <title>Extremotolerant tardigrade genome and improved radiotolerance of human cultured cells by tardigrade-unique protein.</title>
        <authorList>
            <person name="Hashimoto T."/>
            <person name="Horikawa D.D."/>
            <person name="Saito Y."/>
            <person name="Kuwahara H."/>
            <person name="Kozuka-Hata H."/>
            <person name="Shin-I T."/>
            <person name="Minakuchi Y."/>
            <person name="Ohishi K."/>
            <person name="Motoyama A."/>
            <person name="Aizu T."/>
            <person name="Enomoto A."/>
            <person name="Kondo K."/>
            <person name="Tanaka S."/>
            <person name="Hara Y."/>
            <person name="Koshikawa S."/>
            <person name="Sagara H."/>
            <person name="Miura T."/>
            <person name="Yokobori S."/>
            <person name="Miyagawa K."/>
            <person name="Suzuki Y."/>
            <person name="Kubo T."/>
            <person name="Oyama M."/>
            <person name="Kohara Y."/>
            <person name="Fujiyama A."/>
            <person name="Arakawa K."/>
            <person name="Katayama T."/>
            <person name="Toyoda A."/>
            <person name="Kunieda T."/>
        </authorList>
    </citation>
    <scope>NUCLEOTIDE SEQUENCE [LARGE SCALE GENOMIC DNA]</scope>
    <source>
        <strain evidence="12 13">YOKOZUNA-1</strain>
    </source>
</reference>
<feature type="chain" id="PRO_5008811107" description="Dolichyl-diphosphooligosaccharide--protein glycosyltransferase subunit 1" evidence="11">
    <location>
        <begin position="21"/>
        <end position="467"/>
    </location>
</feature>
<evidence type="ECO:0000256" key="8">
    <source>
        <dbReference type="ARBA" id="ARBA00022824"/>
    </source>
</evidence>
<evidence type="ECO:0000256" key="4">
    <source>
        <dbReference type="ARBA" id="ARBA00008905"/>
    </source>
</evidence>
<evidence type="ECO:0000256" key="7">
    <source>
        <dbReference type="ARBA" id="ARBA00022729"/>
    </source>
</evidence>
<comment type="subunit">
    <text evidence="11">Component of the oligosaccharyltransferase (OST) complex.</text>
</comment>
<gene>
    <name evidence="12" type="primary">RvY_05214-1</name>
    <name evidence="12" type="synonym">RvY_05214.1</name>
    <name evidence="12" type="ORF">RvY_05214</name>
</gene>